<evidence type="ECO:0000256" key="2">
    <source>
        <dbReference type="ARBA" id="ARBA00022525"/>
    </source>
</evidence>
<feature type="domain" description="Pentraxin (PTX)" evidence="10">
    <location>
        <begin position="17"/>
        <end position="217"/>
    </location>
</feature>
<accession>A0A6J2VAE7</accession>
<name>A0A6J2VAE7_CHACN</name>
<dbReference type="AlphaFoldDB" id="A0A6J2VAE7"/>
<evidence type="ECO:0000313" key="12">
    <source>
        <dbReference type="RefSeq" id="XP_030628151.1"/>
    </source>
</evidence>
<evidence type="ECO:0000256" key="8">
    <source>
        <dbReference type="PROSITE-ProRule" id="PRU01172"/>
    </source>
</evidence>
<comment type="subunit">
    <text evidence="9">Homopentamer. Pentaxin (or pentraxin) have a discoid arrangement of 5 non-covalently bound subunits.</text>
</comment>
<evidence type="ECO:0000256" key="7">
    <source>
        <dbReference type="ARBA" id="ARBA00038102"/>
    </source>
</evidence>
<comment type="similarity">
    <text evidence="7 9">Belongs to the pentraxin family.</text>
</comment>
<dbReference type="InterPro" id="IPR013320">
    <property type="entry name" value="ConA-like_dom_sf"/>
</dbReference>
<keyword evidence="6 8" id="KW-1015">Disulfide bond</keyword>
<dbReference type="PROSITE" id="PS51828">
    <property type="entry name" value="PTX_2"/>
    <property type="match status" value="1"/>
</dbReference>
<comment type="subcellular location">
    <subcellularLocation>
        <location evidence="1 9">Secreted</location>
    </subcellularLocation>
</comment>
<evidence type="ECO:0000256" key="4">
    <source>
        <dbReference type="ARBA" id="ARBA00022729"/>
    </source>
</evidence>
<keyword evidence="5 9" id="KW-0106">Calcium</keyword>
<sequence>MNQQHNNNPVFTPHDLTGKVFTFPMESNQAYVTLTPNVERIFFHLSVCLRFFSDMQRAQSLFSLSVPTHVDALLLMKSNDFYSVSVNNVIAKFWGLDNKPNVWNSACFTWDAGTGLTQLWINGNPSARKGIDPGGSILGTPKIILGQDQDIYGGGFHISETFVGMLSDVHMWDRVLTPTEILNYSNRAIFPPGNILNWGSLEYTRVHYVVVESHQFSGSARDSDYGLEVAYLRQF</sequence>
<dbReference type="RefSeq" id="XP_030628151.1">
    <property type="nucleotide sequence ID" value="XM_030772291.1"/>
</dbReference>
<dbReference type="PRINTS" id="PR00895">
    <property type="entry name" value="PENTAXIN"/>
</dbReference>
<dbReference type="InterPro" id="IPR001759">
    <property type="entry name" value="PTX_dom"/>
</dbReference>
<evidence type="ECO:0000256" key="3">
    <source>
        <dbReference type="ARBA" id="ARBA00022723"/>
    </source>
</evidence>
<organism evidence="11 12">
    <name type="scientific">Chanos chanos</name>
    <name type="common">Milkfish</name>
    <name type="synonym">Mugil chanos</name>
    <dbReference type="NCBI Taxonomy" id="29144"/>
    <lineage>
        <taxon>Eukaryota</taxon>
        <taxon>Metazoa</taxon>
        <taxon>Chordata</taxon>
        <taxon>Craniata</taxon>
        <taxon>Vertebrata</taxon>
        <taxon>Euteleostomi</taxon>
        <taxon>Actinopterygii</taxon>
        <taxon>Neopterygii</taxon>
        <taxon>Teleostei</taxon>
        <taxon>Ostariophysi</taxon>
        <taxon>Gonorynchiformes</taxon>
        <taxon>Chanidae</taxon>
        <taxon>Chanos</taxon>
    </lineage>
</organism>
<proteinExistence type="inferred from homology"/>
<comment type="cofactor">
    <cofactor evidence="9">
        <name>Ca(2+)</name>
        <dbReference type="ChEBI" id="CHEBI:29108"/>
    </cofactor>
    <text evidence="9">Binds 2 calcium ions per subunit.</text>
</comment>
<evidence type="ECO:0000256" key="9">
    <source>
        <dbReference type="RuleBase" id="RU362112"/>
    </source>
</evidence>
<feature type="disulfide bond" evidence="8">
    <location>
        <begin position="48"/>
        <end position="107"/>
    </location>
</feature>
<protein>
    <recommendedName>
        <fullName evidence="9">Pentraxin family member</fullName>
    </recommendedName>
</protein>
<reference evidence="12" key="1">
    <citation type="submission" date="2025-08" db="UniProtKB">
        <authorList>
            <consortium name="RefSeq"/>
        </authorList>
    </citation>
    <scope>IDENTIFICATION</scope>
</reference>
<evidence type="ECO:0000256" key="6">
    <source>
        <dbReference type="ARBA" id="ARBA00023157"/>
    </source>
</evidence>
<dbReference type="GO" id="GO:0046872">
    <property type="term" value="F:metal ion binding"/>
    <property type="evidence" value="ECO:0007669"/>
    <property type="project" value="UniProtKB-KW"/>
</dbReference>
<keyword evidence="4" id="KW-0732">Signal</keyword>
<dbReference type="SMART" id="SM00159">
    <property type="entry name" value="PTX"/>
    <property type="match status" value="1"/>
</dbReference>
<evidence type="ECO:0000256" key="5">
    <source>
        <dbReference type="ARBA" id="ARBA00022837"/>
    </source>
</evidence>
<keyword evidence="3 9" id="KW-0479">Metal-binding</keyword>
<dbReference type="Pfam" id="PF00354">
    <property type="entry name" value="Pentaxin"/>
    <property type="match status" value="1"/>
</dbReference>
<dbReference type="PANTHER" id="PTHR45869">
    <property type="entry name" value="C-REACTIVE PROTEIN-RELATED"/>
    <property type="match status" value="1"/>
</dbReference>
<dbReference type="PANTHER" id="PTHR45869:SF7">
    <property type="entry name" value="C-REACTIVE PROTEIN"/>
    <property type="match status" value="1"/>
</dbReference>
<keyword evidence="11" id="KW-1185">Reference proteome</keyword>
<keyword evidence="2" id="KW-0964">Secreted</keyword>
<dbReference type="SUPFAM" id="SSF49899">
    <property type="entry name" value="Concanavalin A-like lectins/glucanases"/>
    <property type="match status" value="1"/>
</dbReference>
<evidence type="ECO:0000256" key="1">
    <source>
        <dbReference type="ARBA" id="ARBA00004613"/>
    </source>
</evidence>
<dbReference type="Gene3D" id="2.60.120.200">
    <property type="match status" value="1"/>
</dbReference>
<dbReference type="InterPro" id="IPR051005">
    <property type="entry name" value="Pentraxin_domain"/>
</dbReference>
<dbReference type="GeneID" id="115810360"/>
<gene>
    <name evidence="12" type="primary">LOC115810360</name>
</gene>
<evidence type="ECO:0000313" key="11">
    <source>
        <dbReference type="Proteomes" id="UP000504632"/>
    </source>
</evidence>
<dbReference type="InParanoid" id="A0A6J2VAE7"/>
<dbReference type="GO" id="GO:0005576">
    <property type="term" value="C:extracellular region"/>
    <property type="evidence" value="ECO:0007669"/>
    <property type="project" value="UniProtKB-SubCell"/>
</dbReference>
<dbReference type="OrthoDB" id="547680at2759"/>
<dbReference type="Proteomes" id="UP000504632">
    <property type="component" value="Chromosome 4"/>
</dbReference>
<evidence type="ECO:0000259" key="10">
    <source>
        <dbReference type="PROSITE" id="PS51828"/>
    </source>
</evidence>